<proteinExistence type="inferred from homology"/>
<feature type="domain" description="SH2" evidence="10">
    <location>
        <begin position="20"/>
        <end position="110"/>
    </location>
</feature>
<dbReference type="InterPro" id="IPR050198">
    <property type="entry name" value="Non-receptor_tyrosine_kinases"/>
</dbReference>
<dbReference type="PROSITE" id="PS50011">
    <property type="entry name" value="PROTEIN_KINASE_DOM"/>
    <property type="match status" value="1"/>
</dbReference>
<dbReference type="SMART" id="SM00252">
    <property type="entry name" value="SH2"/>
    <property type="match status" value="1"/>
</dbReference>
<organism evidence="12 13">
    <name type="scientific">Clavelina lepadiformis</name>
    <name type="common">Light-bulb sea squirt</name>
    <name type="synonym">Ascidia lepadiformis</name>
    <dbReference type="NCBI Taxonomy" id="159417"/>
    <lineage>
        <taxon>Eukaryota</taxon>
        <taxon>Metazoa</taxon>
        <taxon>Chordata</taxon>
        <taxon>Tunicata</taxon>
        <taxon>Ascidiacea</taxon>
        <taxon>Aplousobranchia</taxon>
        <taxon>Clavelinidae</taxon>
        <taxon>Clavelina</taxon>
    </lineage>
</organism>
<evidence type="ECO:0000259" key="11">
    <source>
        <dbReference type="PROSITE" id="PS50011"/>
    </source>
</evidence>
<dbReference type="PRINTS" id="PR00109">
    <property type="entry name" value="TYRKINASE"/>
</dbReference>
<evidence type="ECO:0000259" key="10">
    <source>
        <dbReference type="PROSITE" id="PS50001"/>
    </source>
</evidence>
<dbReference type="Pfam" id="PF00017">
    <property type="entry name" value="SH2"/>
    <property type="match status" value="1"/>
</dbReference>
<accession>A0ABP0GNN4</accession>
<dbReference type="Gene3D" id="1.10.510.10">
    <property type="entry name" value="Transferase(Phosphotransferase) domain 1"/>
    <property type="match status" value="1"/>
</dbReference>
<dbReference type="InterPro" id="IPR008266">
    <property type="entry name" value="Tyr_kinase_AS"/>
</dbReference>
<dbReference type="InterPro" id="IPR017441">
    <property type="entry name" value="Protein_kinase_ATP_BS"/>
</dbReference>
<dbReference type="InterPro" id="IPR000719">
    <property type="entry name" value="Prot_kinase_dom"/>
</dbReference>
<dbReference type="PRINTS" id="PR00401">
    <property type="entry name" value="SH2DOMAIN"/>
</dbReference>
<dbReference type="SUPFAM" id="SSF56112">
    <property type="entry name" value="Protein kinase-like (PK-like)"/>
    <property type="match status" value="1"/>
</dbReference>
<comment type="similarity">
    <text evidence="9">Belongs to the protein kinase superfamily. Tyr protein kinase family.</text>
</comment>
<evidence type="ECO:0000256" key="6">
    <source>
        <dbReference type="ARBA" id="ARBA00051245"/>
    </source>
</evidence>
<evidence type="ECO:0000256" key="1">
    <source>
        <dbReference type="ARBA" id="ARBA00022679"/>
    </source>
</evidence>
<keyword evidence="2 8" id="KW-0547">Nucleotide-binding</keyword>
<evidence type="ECO:0000256" key="7">
    <source>
        <dbReference type="PROSITE-ProRule" id="PRU00191"/>
    </source>
</evidence>
<feature type="binding site" evidence="8">
    <location>
        <position position="164"/>
    </location>
    <ligand>
        <name>ATP</name>
        <dbReference type="ChEBI" id="CHEBI:30616"/>
    </ligand>
</feature>
<dbReference type="EMBL" id="CAWYQH010000119">
    <property type="protein sequence ID" value="CAK8691800.1"/>
    <property type="molecule type" value="Genomic_DNA"/>
</dbReference>
<dbReference type="Pfam" id="PF07714">
    <property type="entry name" value="PK_Tyr_Ser-Thr"/>
    <property type="match status" value="1"/>
</dbReference>
<keyword evidence="3 9" id="KW-0418">Kinase</keyword>
<evidence type="ECO:0000256" key="5">
    <source>
        <dbReference type="ARBA" id="ARBA00023137"/>
    </source>
</evidence>
<dbReference type="InterPro" id="IPR001245">
    <property type="entry name" value="Ser-Thr/Tyr_kinase_cat_dom"/>
</dbReference>
<gene>
    <name evidence="12" type="ORF">CVLEPA_LOCUS24557</name>
</gene>
<keyword evidence="7" id="KW-0727">SH2 domain</keyword>
<dbReference type="PROSITE" id="PS00109">
    <property type="entry name" value="PROTEIN_KINASE_TYR"/>
    <property type="match status" value="1"/>
</dbReference>
<dbReference type="InterPro" id="IPR000980">
    <property type="entry name" value="SH2"/>
</dbReference>
<protein>
    <recommendedName>
        <fullName evidence="9">Tyrosine-protein kinase</fullName>
        <ecNumber evidence="9">2.7.10.2</ecNumber>
    </recommendedName>
</protein>
<sequence length="413" mass="47654">MWGYEVAENFLFMQVTFCRWYYGDATRREAENWLLSTPNNDGSFLIRKSQLDYEQYALSIHFRDDVRHYRIVKKGDLFINPSHRFGSLLELVEFYQEAANGLVVKLASPCINVQVPQTSGVPQVVADEWEIERNFLELGEVLGEGNFGKVYKALWKGKVEVAVKTLKTDNMDKAEFLTEAQRMKEIRHHNLVRLYGVCTRNQPFYIVTEYLCNGNLKVYLSEGAGKECGQVTLTNISTQIAEGMTYLEEKKYVHRDLAARNILVGRNNECRIADFGLSRLTQDDEYSPKGSGAKIPTRWTAPEALFNHKFSSKSDVWSFGILLHEIISKGEIPYPGMTKDEVKKVIRGPGPPMRQHPNCPDRFYEIMQMCWRQDPKERPTFYQLQCDLDQITDYGQVSYENADADRTNQAFQP</sequence>
<dbReference type="PROSITE" id="PS50001">
    <property type="entry name" value="SH2"/>
    <property type="match status" value="1"/>
</dbReference>
<reference evidence="12 13" key="1">
    <citation type="submission" date="2024-02" db="EMBL/GenBank/DDBJ databases">
        <authorList>
            <person name="Daric V."/>
            <person name="Darras S."/>
        </authorList>
    </citation>
    <scope>NUCLEOTIDE SEQUENCE [LARGE SCALE GENOMIC DNA]</scope>
</reference>
<evidence type="ECO:0000256" key="9">
    <source>
        <dbReference type="RuleBase" id="RU362096"/>
    </source>
</evidence>
<comment type="caution">
    <text evidence="12">The sequence shown here is derived from an EMBL/GenBank/DDBJ whole genome shotgun (WGS) entry which is preliminary data.</text>
</comment>
<dbReference type="EC" id="2.7.10.2" evidence="9"/>
<feature type="domain" description="Protein kinase" evidence="11">
    <location>
        <begin position="136"/>
        <end position="392"/>
    </location>
</feature>
<evidence type="ECO:0000313" key="12">
    <source>
        <dbReference type="EMBL" id="CAK8691800.1"/>
    </source>
</evidence>
<dbReference type="PROSITE" id="PS00107">
    <property type="entry name" value="PROTEIN_KINASE_ATP"/>
    <property type="match status" value="1"/>
</dbReference>
<keyword evidence="1 9" id="KW-0808">Transferase</keyword>
<evidence type="ECO:0000256" key="8">
    <source>
        <dbReference type="PROSITE-ProRule" id="PRU10141"/>
    </source>
</evidence>
<evidence type="ECO:0000256" key="3">
    <source>
        <dbReference type="ARBA" id="ARBA00022777"/>
    </source>
</evidence>
<dbReference type="Gene3D" id="3.30.505.10">
    <property type="entry name" value="SH2 domain"/>
    <property type="match status" value="1"/>
</dbReference>
<evidence type="ECO:0000256" key="2">
    <source>
        <dbReference type="ARBA" id="ARBA00022741"/>
    </source>
</evidence>
<dbReference type="SMART" id="SM00219">
    <property type="entry name" value="TyrKc"/>
    <property type="match status" value="1"/>
</dbReference>
<dbReference type="Gene3D" id="3.30.200.20">
    <property type="entry name" value="Phosphorylase Kinase, domain 1"/>
    <property type="match status" value="1"/>
</dbReference>
<keyword evidence="4 8" id="KW-0067">ATP-binding</keyword>
<dbReference type="PANTHER" id="PTHR24418">
    <property type="entry name" value="TYROSINE-PROTEIN KINASE"/>
    <property type="match status" value="1"/>
</dbReference>
<keyword evidence="13" id="KW-1185">Reference proteome</keyword>
<keyword evidence="5 9" id="KW-0829">Tyrosine-protein kinase</keyword>
<dbReference type="InterPro" id="IPR011009">
    <property type="entry name" value="Kinase-like_dom_sf"/>
</dbReference>
<dbReference type="InterPro" id="IPR020635">
    <property type="entry name" value="Tyr_kinase_cat_dom"/>
</dbReference>
<dbReference type="SUPFAM" id="SSF55550">
    <property type="entry name" value="SH2 domain"/>
    <property type="match status" value="1"/>
</dbReference>
<dbReference type="Proteomes" id="UP001642483">
    <property type="component" value="Unassembled WGS sequence"/>
</dbReference>
<dbReference type="InterPro" id="IPR036860">
    <property type="entry name" value="SH2_dom_sf"/>
</dbReference>
<evidence type="ECO:0000256" key="4">
    <source>
        <dbReference type="ARBA" id="ARBA00022840"/>
    </source>
</evidence>
<evidence type="ECO:0000313" key="13">
    <source>
        <dbReference type="Proteomes" id="UP001642483"/>
    </source>
</evidence>
<name>A0ABP0GNN4_CLALP</name>
<comment type="catalytic activity">
    <reaction evidence="6 9">
        <text>L-tyrosyl-[protein] + ATP = O-phospho-L-tyrosyl-[protein] + ADP + H(+)</text>
        <dbReference type="Rhea" id="RHEA:10596"/>
        <dbReference type="Rhea" id="RHEA-COMP:10136"/>
        <dbReference type="Rhea" id="RHEA-COMP:20101"/>
        <dbReference type="ChEBI" id="CHEBI:15378"/>
        <dbReference type="ChEBI" id="CHEBI:30616"/>
        <dbReference type="ChEBI" id="CHEBI:46858"/>
        <dbReference type="ChEBI" id="CHEBI:61978"/>
        <dbReference type="ChEBI" id="CHEBI:456216"/>
        <dbReference type="EC" id="2.7.10.2"/>
    </reaction>
</comment>